<dbReference type="EMBL" id="MT144606">
    <property type="protein sequence ID" value="QJH94783.1"/>
    <property type="molecule type" value="Genomic_DNA"/>
</dbReference>
<gene>
    <name evidence="2" type="ORF">TM448A00456_0019</name>
    <name evidence="3" type="ORF">TM448B00301_0025</name>
</gene>
<evidence type="ECO:0000259" key="1">
    <source>
        <dbReference type="Pfam" id="PF01844"/>
    </source>
</evidence>
<dbReference type="InterPro" id="IPR003615">
    <property type="entry name" value="HNH_nuc"/>
</dbReference>
<proteinExistence type="predicted"/>
<dbReference type="CDD" id="cd00085">
    <property type="entry name" value="HNHc"/>
    <property type="match status" value="1"/>
</dbReference>
<name>A0A6H1ZGI8_9ZZZZ</name>
<dbReference type="GO" id="GO:0008270">
    <property type="term" value="F:zinc ion binding"/>
    <property type="evidence" value="ECO:0007669"/>
    <property type="project" value="InterPro"/>
</dbReference>
<feature type="domain" description="HNH" evidence="1">
    <location>
        <begin position="3"/>
        <end position="45"/>
    </location>
</feature>
<protein>
    <submittedName>
        <fullName evidence="2">Putative homing endonuclease</fullName>
    </submittedName>
</protein>
<dbReference type="Pfam" id="PF01844">
    <property type="entry name" value="HNH"/>
    <property type="match status" value="1"/>
</dbReference>
<dbReference type="InterPro" id="IPR002711">
    <property type="entry name" value="HNH"/>
</dbReference>
<dbReference type="GO" id="GO:0003676">
    <property type="term" value="F:nucleic acid binding"/>
    <property type="evidence" value="ECO:0007669"/>
    <property type="project" value="InterPro"/>
</dbReference>
<keyword evidence="2" id="KW-0540">Nuclease</keyword>
<organism evidence="2">
    <name type="scientific">viral metagenome</name>
    <dbReference type="NCBI Taxonomy" id="1070528"/>
    <lineage>
        <taxon>unclassified sequences</taxon>
        <taxon>metagenomes</taxon>
        <taxon>organismal metagenomes</taxon>
    </lineage>
</organism>
<keyword evidence="2" id="KW-0378">Hydrolase</keyword>
<dbReference type="EMBL" id="MT144015">
    <property type="protein sequence ID" value="QJA46579.1"/>
    <property type="molecule type" value="Genomic_DNA"/>
</dbReference>
<dbReference type="GO" id="GO:0004519">
    <property type="term" value="F:endonuclease activity"/>
    <property type="evidence" value="ECO:0007669"/>
    <property type="project" value="UniProtKB-KW"/>
</dbReference>
<sequence length="253" mass="29609">MPCRVCEQPNPDKHHVQPRSLAPDRVFDESNIVELCRPCHNRVHSHEWELCQEGEDLVLYEGEEEIKRMPPLLTEEEKNLLFEGLERGEEALEEVGHCLPRLTEEELVAVYEKSKSIGQRSWQTQMQAIVDEWRRLRPLKHKTDDKVAHISARFGIKRAQIYNYLLVFEKFNPDQLEWDLPMQMYLTAARTEKPDEWLEYAVSELADRPDYSASDLKADVRAAGGELEPLEFKIWAECPECGFEGKMTKRSRQ</sequence>
<accession>A0A6H1ZGI8</accession>
<keyword evidence="2" id="KW-0255">Endonuclease</keyword>
<dbReference type="AlphaFoldDB" id="A0A6H1ZGI8"/>
<evidence type="ECO:0000313" key="2">
    <source>
        <dbReference type="EMBL" id="QJA46579.1"/>
    </source>
</evidence>
<evidence type="ECO:0000313" key="3">
    <source>
        <dbReference type="EMBL" id="QJH94783.1"/>
    </source>
</evidence>
<reference evidence="2" key="1">
    <citation type="submission" date="2020-03" db="EMBL/GenBank/DDBJ databases">
        <title>The deep terrestrial virosphere.</title>
        <authorList>
            <person name="Holmfeldt K."/>
            <person name="Nilsson E."/>
            <person name="Simone D."/>
            <person name="Lopez-Fernandez M."/>
            <person name="Wu X."/>
            <person name="de Brujin I."/>
            <person name="Lundin D."/>
            <person name="Andersson A."/>
            <person name="Bertilsson S."/>
            <person name="Dopson M."/>
        </authorList>
    </citation>
    <scope>NUCLEOTIDE SEQUENCE</scope>
    <source>
        <strain evidence="2">TM448A00456</strain>
        <strain evidence="3">TM448B00301</strain>
    </source>
</reference>